<feature type="domain" description="Chromo" evidence="14">
    <location>
        <begin position="179"/>
        <end position="255"/>
    </location>
</feature>
<feature type="region of interest" description="Disordered" evidence="13">
    <location>
        <begin position="91"/>
        <end position="150"/>
    </location>
</feature>
<dbReference type="PROSITE" id="PS51640">
    <property type="entry name" value="MRG"/>
    <property type="match status" value="1"/>
</dbReference>
<dbReference type="AlphaFoldDB" id="W3VRA9"/>
<comment type="function">
    <text evidence="11">Involved in deacetylation of histones, chromatin assembly and chromosome segregation. May act as a transcriptional oscillator, directing histone deacetylases to specific chromosomal domains. Component of the NuA4 histone acetyltransferase complex which is involved in transcriptional activation of selected genes principally by acetylation of nucleosomal histone H4 and H2A. The NuA4 complex is also involved in DNA repair.</text>
</comment>
<keyword evidence="9" id="KW-0234">DNA repair</keyword>
<dbReference type="GO" id="GO:0006281">
    <property type="term" value="P:DNA repair"/>
    <property type="evidence" value="ECO:0007669"/>
    <property type="project" value="UniProtKB-KW"/>
</dbReference>
<evidence type="ECO:0000256" key="7">
    <source>
        <dbReference type="ARBA" id="ARBA00023015"/>
    </source>
</evidence>
<keyword evidence="10" id="KW-0539">Nucleus</keyword>
<dbReference type="GO" id="GO:0035267">
    <property type="term" value="C:NuA4 histone acetyltransferase complex"/>
    <property type="evidence" value="ECO:0007669"/>
    <property type="project" value="TreeGrafter"/>
</dbReference>
<evidence type="ECO:0000313" key="16">
    <source>
        <dbReference type="Proteomes" id="UP000019462"/>
    </source>
</evidence>
<dbReference type="Gene3D" id="1.10.274.30">
    <property type="entry name" value="MRG domain"/>
    <property type="match status" value="1"/>
</dbReference>
<accession>W3VRA9</accession>
<sequence length="503" mass="56164">MTFRSPPLIPLALAVSGRYDPHELVQVIVDTSGSIPAGRVADGEAQPPYTALGSSGTNNGRLVLGSNFRSHTHASPQVGYVQRQFRRPLRSNSPLHHAPFHAPASPPRLPKARGLISDNTISRSLHPPRLRLAGSGNPTHGPHPHSTTPCTTFLHPHGARRHTHLPHHTRWVHDSPTMLYTDAEKVLCFHGPLIYSAKVLKAEKWTGDDNVTGQVGPHYLVHYDGWKKTWDEWVPETRLLKYNDENLARKATLEEAAKAGSLSSSGAEKSSSSTAKRGRDSDAHDRKPASSARATKRSRDTVETEDDFLKRPEVKISLPDELKLQLVDDWENITKNGMLVPLPRKPCVKDILQDYKKHYLAHKRDGAKRSPHVVDEVLKGLKLYFDRSLGQNLLYRFERAQYVDYRKKNGPKMGDGDVGNARSGNGSMGGDMEPSDVYGAEHLLRLFVNLPSIIVHTSMDTESISLLKDHLAEFLAYIAREKHRLFAREYEVASPAYHRISST</sequence>
<keyword evidence="5" id="KW-0227">DNA damage</keyword>
<protein>
    <recommendedName>
        <fullName evidence="4">Chromatin modification-related protein EAF3</fullName>
    </recommendedName>
    <alternativeName>
        <fullName evidence="12">Chromatin modification-related protein eaf3</fullName>
    </alternativeName>
</protein>
<feature type="compositionally biased region" description="Low complexity" evidence="13">
    <location>
        <begin position="138"/>
        <end position="150"/>
    </location>
</feature>
<evidence type="ECO:0000256" key="12">
    <source>
        <dbReference type="ARBA" id="ARBA00072864"/>
    </source>
</evidence>
<evidence type="ECO:0000259" key="14">
    <source>
        <dbReference type="SMART" id="SM00298"/>
    </source>
</evidence>
<evidence type="ECO:0000256" key="4">
    <source>
        <dbReference type="ARBA" id="ARBA00018505"/>
    </source>
</evidence>
<name>W3VRA9_MOEAP</name>
<evidence type="ECO:0000256" key="13">
    <source>
        <dbReference type="SAM" id="MobiDB-lite"/>
    </source>
</evidence>
<dbReference type="Pfam" id="PF05712">
    <property type="entry name" value="MRG"/>
    <property type="match status" value="1"/>
</dbReference>
<comment type="caution">
    <text evidence="15">The sequence shown here is derived from an EMBL/GenBank/DDBJ whole genome shotgun (WGS) entry which is preliminary data.</text>
</comment>
<evidence type="ECO:0000256" key="11">
    <source>
        <dbReference type="ARBA" id="ARBA00057322"/>
    </source>
</evidence>
<dbReference type="InterPro" id="IPR016197">
    <property type="entry name" value="Chromo-like_dom_sf"/>
</dbReference>
<dbReference type="HOGENOM" id="CLU_039566_1_1_1"/>
<feature type="compositionally biased region" description="Basic and acidic residues" evidence="13">
    <location>
        <begin position="297"/>
        <end position="306"/>
    </location>
</feature>
<keyword evidence="16" id="KW-1185">Reference proteome</keyword>
<dbReference type="FunFam" id="1.10.274.30:FF:000004">
    <property type="entry name" value="Putative Chromatin modification-related protein eaf3"/>
    <property type="match status" value="1"/>
</dbReference>
<dbReference type="SMART" id="SM00298">
    <property type="entry name" value="CHROMO"/>
    <property type="match status" value="1"/>
</dbReference>
<evidence type="ECO:0000256" key="1">
    <source>
        <dbReference type="ARBA" id="ARBA00004123"/>
    </source>
</evidence>
<dbReference type="GO" id="GO:0006355">
    <property type="term" value="P:regulation of DNA-templated transcription"/>
    <property type="evidence" value="ECO:0007669"/>
    <property type="project" value="InterPro"/>
</dbReference>
<feature type="region of interest" description="Disordered" evidence="13">
    <location>
        <begin position="411"/>
        <end position="431"/>
    </location>
</feature>
<evidence type="ECO:0000256" key="5">
    <source>
        <dbReference type="ARBA" id="ARBA00022763"/>
    </source>
</evidence>
<reference evidence="15 16" key="1">
    <citation type="journal article" date="2014" name="Genome Announc.">
        <title>Genome sequence of the basidiomycetous fungus Pseudozyma aphidis DSM70725, an efficient producer of biosurfactant mannosylerythritol lipids.</title>
        <authorList>
            <person name="Lorenz S."/>
            <person name="Guenther M."/>
            <person name="Grumaz C."/>
            <person name="Rupp S."/>
            <person name="Zibek S."/>
            <person name="Sohn K."/>
        </authorList>
    </citation>
    <scope>NUCLEOTIDE SEQUENCE [LARGE SCALE GENOMIC DNA]</scope>
    <source>
        <strain evidence="16">ATCC 32657 / CBS 517.83 / DSM 70725 / JCM 10318 / NBRC 10182 / NRRL Y-7954 / St-0401</strain>
    </source>
</reference>
<dbReference type="Proteomes" id="UP000019462">
    <property type="component" value="Unassembled WGS sequence"/>
</dbReference>
<comment type="similarity">
    <text evidence="2">Belongs to the MRG family.</text>
</comment>
<dbReference type="GO" id="GO:0006338">
    <property type="term" value="P:chromatin remodeling"/>
    <property type="evidence" value="ECO:0007669"/>
    <property type="project" value="UniProtKB-ARBA"/>
</dbReference>
<comment type="subcellular location">
    <subcellularLocation>
        <location evidence="1">Nucleus</location>
    </subcellularLocation>
</comment>
<dbReference type="InterPro" id="IPR008676">
    <property type="entry name" value="MRG"/>
</dbReference>
<dbReference type="PANTHER" id="PTHR10880">
    <property type="entry name" value="MORTALITY FACTOR 4-LIKE PROTEIN"/>
    <property type="match status" value="1"/>
</dbReference>
<dbReference type="CDD" id="cd18983">
    <property type="entry name" value="CBD_MSL3_like"/>
    <property type="match status" value="1"/>
</dbReference>
<dbReference type="SUPFAM" id="SSF54160">
    <property type="entry name" value="Chromo domain-like"/>
    <property type="match status" value="1"/>
</dbReference>
<dbReference type="OrthoDB" id="124855at2759"/>
<comment type="subunit">
    <text evidence="3">Component of the NuA4 histone acetyltransferase complex.</text>
</comment>
<dbReference type="PANTHER" id="PTHR10880:SF15">
    <property type="entry name" value="MSL COMPLEX SUBUNIT 3"/>
    <property type="match status" value="1"/>
</dbReference>
<evidence type="ECO:0000256" key="2">
    <source>
        <dbReference type="ARBA" id="ARBA00009093"/>
    </source>
</evidence>
<dbReference type="InterPro" id="IPR000953">
    <property type="entry name" value="Chromo/chromo_shadow_dom"/>
</dbReference>
<keyword evidence="8" id="KW-0804">Transcription</keyword>
<dbReference type="InterPro" id="IPR026541">
    <property type="entry name" value="MRG_dom"/>
</dbReference>
<keyword evidence="6" id="KW-0156">Chromatin regulator</keyword>
<evidence type="ECO:0000256" key="8">
    <source>
        <dbReference type="ARBA" id="ARBA00023163"/>
    </source>
</evidence>
<feature type="compositionally biased region" description="Basic and acidic residues" evidence="13">
    <location>
        <begin position="277"/>
        <end position="288"/>
    </location>
</feature>
<evidence type="ECO:0000256" key="10">
    <source>
        <dbReference type="ARBA" id="ARBA00023242"/>
    </source>
</evidence>
<dbReference type="InterPro" id="IPR038217">
    <property type="entry name" value="MRG_C_sf"/>
</dbReference>
<evidence type="ECO:0000256" key="6">
    <source>
        <dbReference type="ARBA" id="ARBA00022853"/>
    </source>
</evidence>
<evidence type="ECO:0000256" key="3">
    <source>
        <dbReference type="ARBA" id="ARBA00011353"/>
    </source>
</evidence>
<dbReference type="Pfam" id="PF22732">
    <property type="entry name" value="MSL3_chromo-like"/>
    <property type="match status" value="1"/>
</dbReference>
<feature type="region of interest" description="Disordered" evidence="13">
    <location>
        <begin position="256"/>
        <end position="306"/>
    </location>
</feature>
<gene>
    <name evidence="15" type="ORF">PaG_01421</name>
</gene>
<feature type="compositionally biased region" description="Low complexity" evidence="13">
    <location>
        <begin position="94"/>
        <end position="103"/>
    </location>
</feature>
<keyword evidence="7" id="KW-0805">Transcription regulation</keyword>
<organism evidence="15 16">
    <name type="scientific">Moesziomyces aphidis</name>
    <name type="common">Pseudozyma aphidis</name>
    <dbReference type="NCBI Taxonomy" id="84754"/>
    <lineage>
        <taxon>Eukaryota</taxon>
        <taxon>Fungi</taxon>
        <taxon>Dikarya</taxon>
        <taxon>Basidiomycota</taxon>
        <taxon>Ustilaginomycotina</taxon>
        <taxon>Ustilaginomycetes</taxon>
        <taxon>Ustilaginales</taxon>
        <taxon>Ustilaginaceae</taxon>
        <taxon>Moesziomyces</taxon>
    </lineage>
</organism>
<evidence type="ECO:0000313" key="15">
    <source>
        <dbReference type="EMBL" id="ETS64183.1"/>
    </source>
</evidence>
<proteinExistence type="inferred from homology"/>
<dbReference type="InterPro" id="IPR053820">
    <property type="entry name" value="MSL3_chromo-like"/>
</dbReference>
<dbReference type="GO" id="GO:0032221">
    <property type="term" value="C:Rpd3S complex"/>
    <property type="evidence" value="ECO:0007669"/>
    <property type="project" value="TreeGrafter"/>
</dbReference>
<feature type="compositionally biased region" description="Low complexity" evidence="13">
    <location>
        <begin position="258"/>
        <end position="273"/>
    </location>
</feature>
<dbReference type="Gene3D" id="2.30.30.140">
    <property type="match status" value="1"/>
</dbReference>
<evidence type="ECO:0000256" key="9">
    <source>
        <dbReference type="ARBA" id="ARBA00023204"/>
    </source>
</evidence>
<dbReference type="EMBL" id="AWNI01000007">
    <property type="protein sequence ID" value="ETS64183.1"/>
    <property type="molecule type" value="Genomic_DNA"/>
</dbReference>